<dbReference type="Pfam" id="PF01476">
    <property type="entry name" value="LysM"/>
    <property type="match status" value="1"/>
</dbReference>
<organism evidence="2 3">
    <name type="scientific">Tenacibaculum jejuense</name>
    <dbReference type="NCBI Taxonomy" id="584609"/>
    <lineage>
        <taxon>Bacteria</taxon>
        <taxon>Pseudomonadati</taxon>
        <taxon>Bacteroidota</taxon>
        <taxon>Flavobacteriia</taxon>
        <taxon>Flavobacteriales</taxon>
        <taxon>Flavobacteriaceae</taxon>
        <taxon>Tenacibaculum</taxon>
    </lineage>
</organism>
<dbReference type="RefSeq" id="WP_095073171.1">
    <property type="nucleotide sequence ID" value="NZ_LT899436.1"/>
</dbReference>
<evidence type="ECO:0000313" key="3">
    <source>
        <dbReference type="Proteomes" id="UP000215214"/>
    </source>
</evidence>
<dbReference type="Proteomes" id="UP000215214">
    <property type="component" value="Chromosome TJEJU"/>
</dbReference>
<reference evidence="2 3" key="1">
    <citation type="submission" date="2017-07" db="EMBL/GenBank/DDBJ databases">
        <authorList>
            <person name="Sun Z.S."/>
            <person name="Albrecht U."/>
            <person name="Echele G."/>
            <person name="Lee C.C."/>
        </authorList>
    </citation>
    <scope>NUCLEOTIDE SEQUENCE [LARGE SCALE GENOMIC DNA]</scope>
    <source>
        <strain evidence="3">type strain: KCTC 22618</strain>
    </source>
</reference>
<dbReference type="OrthoDB" id="1100373at2"/>
<dbReference type="Gene3D" id="3.10.350.10">
    <property type="entry name" value="LysM domain"/>
    <property type="match status" value="1"/>
</dbReference>
<evidence type="ECO:0000313" key="2">
    <source>
        <dbReference type="EMBL" id="SNR16542.1"/>
    </source>
</evidence>
<proteinExistence type="predicted"/>
<dbReference type="InterPro" id="IPR036779">
    <property type="entry name" value="LysM_dom_sf"/>
</dbReference>
<dbReference type="AlphaFoldDB" id="A0A238UBS1"/>
<feature type="domain" description="LysM" evidence="1">
    <location>
        <begin position="3"/>
        <end position="50"/>
    </location>
</feature>
<accession>A0A238UBS1</accession>
<dbReference type="EMBL" id="LT899436">
    <property type="protein sequence ID" value="SNR16542.1"/>
    <property type="molecule type" value="Genomic_DNA"/>
</dbReference>
<dbReference type="KEGG" id="tje:TJEJU_2871"/>
<gene>
    <name evidence="2" type="ORF">TJEJU_2871</name>
</gene>
<evidence type="ECO:0000259" key="1">
    <source>
        <dbReference type="PROSITE" id="PS51782"/>
    </source>
</evidence>
<sequence>MKNQVTVRNNQSFFDIAIQTTGIASNAILIAQANNLSPTDKLVVGTSLIIPDEATTDPTIKNYYDRQSLLPASGLTKNEEDITQGLQGIGYWTIGSSFKVEGQSNIVLDDVDIIVSDKSFLLKNS</sequence>
<keyword evidence="3" id="KW-1185">Reference proteome</keyword>
<dbReference type="PROSITE" id="PS51782">
    <property type="entry name" value="LYSM"/>
    <property type="match status" value="1"/>
</dbReference>
<protein>
    <recommendedName>
        <fullName evidence="1">LysM domain-containing protein</fullName>
    </recommendedName>
</protein>
<name>A0A238UBS1_9FLAO</name>
<dbReference type="InterPro" id="IPR018392">
    <property type="entry name" value="LysM"/>
</dbReference>